<name>A0A6J5EG23_9BURK</name>
<dbReference type="RefSeq" id="WP_175113219.1">
    <property type="nucleotide sequence ID" value="NZ_CADIKF010000039.1"/>
</dbReference>
<reference evidence="1 2" key="1">
    <citation type="submission" date="2020-04" db="EMBL/GenBank/DDBJ databases">
        <authorList>
            <person name="De Canck E."/>
        </authorList>
    </citation>
    <scope>NUCLEOTIDE SEQUENCE [LARGE SCALE GENOMIC DNA]</scope>
    <source>
        <strain evidence="1 2">LMG 29739</strain>
    </source>
</reference>
<sequence>MESDEQHLPLRRGTSRYDEAIALENSVRVIRKARGRSNPEDFAEGTPEWHAVVESFLIDLLWASGNDLHDIGE</sequence>
<accession>A0A6J5EG23</accession>
<dbReference type="AlphaFoldDB" id="A0A6J5EG23"/>
<keyword evidence="2" id="KW-1185">Reference proteome</keyword>
<dbReference type="Proteomes" id="UP000494329">
    <property type="component" value="Unassembled WGS sequence"/>
</dbReference>
<gene>
    <name evidence="1" type="ORF">LMG29739_04408</name>
</gene>
<evidence type="ECO:0000313" key="1">
    <source>
        <dbReference type="EMBL" id="CAB3764687.1"/>
    </source>
</evidence>
<proteinExistence type="predicted"/>
<dbReference type="EMBL" id="CADIKF010000039">
    <property type="protein sequence ID" value="CAB3764687.1"/>
    <property type="molecule type" value="Genomic_DNA"/>
</dbReference>
<protein>
    <submittedName>
        <fullName evidence="1">Uncharacterized protein</fullName>
    </submittedName>
</protein>
<organism evidence="1 2">
    <name type="scientific">Paraburkholderia solisilvae</name>
    <dbReference type="NCBI Taxonomy" id="624376"/>
    <lineage>
        <taxon>Bacteria</taxon>
        <taxon>Pseudomonadati</taxon>
        <taxon>Pseudomonadota</taxon>
        <taxon>Betaproteobacteria</taxon>
        <taxon>Burkholderiales</taxon>
        <taxon>Burkholderiaceae</taxon>
        <taxon>Paraburkholderia</taxon>
    </lineage>
</organism>
<evidence type="ECO:0000313" key="2">
    <source>
        <dbReference type="Proteomes" id="UP000494329"/>
    </source>
</evidence>